<evidence type="ECO:0000256" key="1">
    <source>
        <dbReference type="SAM" id="MobiDB-lite"/>
    </source>
</evidence>
<gene>
    <name evidence="3" type="ORF">CAUPRSCDRAFT_10806</name>
</gene>
<reference evidence="4" key="1">
    <citation type="journal article" date="2018" name="Nat. Microbiol.">
        <title>Leveraging single-cell genomics to expand the fungal tree of life.</title>
        <authorList>
            <person name="Ahrendt S.R."/>
            <person name="Quandt C.A."/>
            <person name="Ciobanu D."/>
            <person name="Clum A."/>
            <person name="Salamov A."/>
            <person name="Andreopoulos B."/>
            <person name="Cheng J.F."/>
            <person name="Woyke T."/>
            <person name="Pelin A."/>
            <person name="Henrissat B."/>
            <person name="Reynolds N.K."/>
            <person name="Benny G.L."/>
            <person name="Smith M.E."/>
            <person name="James T.Y."/>
            <person name="Grigoriev I.V."/>
        </authorList>
    </citation>
    <scope>NUCLEOTIDE SEQUENCE [LARGE SCALE GENOMIC DNA]</scope>
    <source>
        <strain evidence="4">ATCC 52028</strain>
    </source>
</reference>
<feature type="region of interest" description="Disordered" evidence="1">
    <location>
        <begin position="152"/>
        <end position="189"/>
    </location>
</feature>
<organism evidence="3 4">
    <name type="scientific">Caulochytrium protostelioides</name>
    <dbReference type="NCBI Taxonomy" id="1555241"/>
    <lineage>
        <taxon>Eukaryota</taxon>
        <taxon>Fungi</taxon>
        <taxon>Fungi incertae sedis</taxon>
        <taxon>Chytridiomycota</taxon>
        <taxon>Chytridiomycota incertae sedis</taxon>
        <taxon>Chytridiomycetes</taxon>
        <taxon>Caulochytriales</taxon>
        <taxon>Caulochytriaceae</taxon>
        <taxon>Caulochytrium</taxon>
    </lineage>
</organism>
<dbReference type="Proteomes" id="UP000268535">
    <property type="component" value="Unassembled WGS sequence"/>
</dbReference>
<protein>
    <submittedName>
        <fullName evidence="3">Uncharacterized protein</fullName>
    </submittedName>
</protein>
<dbReference type="AlphaFoldDB" id="A0A4V1ITM0"/>
<name>A0A4V1ITM0_9FUNG</name>
<evidence type="ECO:0000256" key="2">
    <source>
        <dbReference type="SAM" id="SignalP"/>
    </source>
</evidence>
<proteinExistence type="predicted"/>
<feature type="signal peptide" evidence="2">
    <location>
        <begin position="1"/>
        <end position="32"/>
    </location>
</feature>
<keyword evidence="2" id="KW-0732">Signal</keyword>
<accession>A0A4V1ITM0</accession>
<evidence type="ECO:0000313" key="3">
    <source>
        <dbReference type="EMBL" id="RKO97527.1"/>
    </source>
</evidence>
<evidence type="ECO:0000313" key="4">
    <source>
        <dbReference type="Proteomes" id="UP000268535"/>
    </source>
</evidence>
<feature type="chain" id="PRO_5020840846" evidence="2">
    <location>
        <begin position="33"/>
        <end position="219"/>
    </location>
</feature>
<dbReference type="EMBL" id="ML009239">
    <property type="protein sequence ID" value="RKO97527.1"/>
    <property type="molecule type" value="Genomic_DNA"/>
</dbReference>
<sequence>MACFVLSGRRGVLWLALMAMIAWCMTHCGALAAPAPPHTMPIRPKPVPKRFVETNPGVKPYKVNKVFSKHRSKTKTRDVIKRNFTGKFSAEKVHLYERVRDVIQDNVPLEETFKKENLLRLDLWLSRSLTPSPTRQTTTSVALLAWRQAGTSHTLPTSRGGAGGDTTPHQSMDGRFQLNSSGYSRHDGRSSPCPVASHAPAVLCHRSIAFFLPSSALFI</sequence>